<evidence type="ECO:0000313" key="7">
    <source>
        <dbReference type="Proteomes" id="UP001224122"/>
    </source>
</evidence>
<comment type="similarity">
    <text evidence="5">Belongs to the UPF0344 family.</text>
</comment>
<keyword evidence="2 5" id="KW-0812">Transmembrane</keyword>
<evidence type="ECO:0000313" key="6">
    <source>
        <dbReference type="EMBL" id="MDQ0198142.1"/>
    </source>
</evidence>
<sequence length="119" mass="13609">MIHAHVTAWFLALILFVIALFLHKSGKAKGFKIIQMILRVLYLIIIATGIGLLMQVYHIDWKYILKAVGGLWVIGLFEMILSRVAKNRRTSVFWVQFVVAFLLVLYLGFAVLPMSILHP</sequence>
<keyword evidence="3 5" id="KW-1133">Transmembrane helix</keyword>
<evidence type="ECO:0000256" key="2">
    <source>
        <dbReference type="ARBA" id="ARBA00022692"/>
    </source>
</evidence>
<keyword evidence="4 5" id="KW-0472">Membrane</keyword>
<evidence type="ECO:0000256" key="3">
    <source>
        <dbReference type="ARBA" id="ARBA00022989"/>
    </source>
</evidence>
<dbReference type="HAMAP" id="MF_01536">
    <property type="entry name" value="UPF0344"/>
    <property type="match status" value="1"/>
</dbReference>
<keyword evidence="7" id="KW-1185">Reference proteome</keyword>
<accession>A0ABT9XRF7</accession>
<dbReference type="RefSeq" id="WP_307405597.1">
    <property type="nucleotide sequence ID" value="NZ_JAUSTW010000002.1"/>
</dbReference>
<dbReference type="EMBL" id="JAUSTW010000002">
    <property type="protein sequence ID" value="MDQ0198142.1"/>
    <property type="molecule type" value="Genomic_DNA"/>
</dbReference>
<protein>
    <recommendedName>
        <fullName evidence="5">UPF0344 protein J2S10_001283</fullName>
    </recommendedName>
</protein>
<gene>
    <name evidence="6" type="ORF">J2S10_001283</name>
</gene>
<feature type="transmembrane region" description="Helical" evidence="5">
    <location>
        <begin position="63"/>
        <end position="81"/>
    </location>
</feature>
<name>A0ABT9XRF7_9BACI</name>
<dbReference type="InterPro" id="IPR010899">
    <property type="entry name" value="UPF0344"/>
</dbReference>
<feature type="transmembrane region" description="Helical" evidence="5">
    <location>
        <begin position="36"/>
        <end position="57"/>
    </location>
</feature>
<organism evidence="6 7">
    <name type="scientific">Neobacillus ginsengisoli</name>
    <dbReference type="NCBI Taxonomy" id="904295"/>
    <lineage>
        <taxon>Bacteria</taxon>
        <taxon>Bacillati</taxon>
        <taxon>Bacillota</taxon>
        <taxon>Bacilli</taxon>
        <taxon>Bacillales</taxon>
        <taxon>Bacillaceae</taxon>
        <taxon>Neobacillus</taxon>
    </lineage>
</organism>
<dbReference type="Proteomes" id="UP001224122">
    <property type="component" value="Unassembled WGS sequence"/>
</dbReference>
<proteinExistence type="inferred from homology"/>
<evidence type="ECO:0000256" key="4">
    <source>
        <dbReference type="ARBA" id="ARBA00023136"/>
    </source>
</evidence>
<feature type="transmembrane region" description="Helical" evidence="5">
    <location>
        <begin position="93"/>
        <end position="116"/>
    </location>
</feature>
<evidence type="ECO:0000256" key="5">
    <source>
        <dbReference type="HAMAP-Rule" id="MF_01536"/>
    </source>
</evidence>
<comment type="caution">
    <text evidence="6">The sequence shown here is derived from an EMBL/GenBank/DDBJ whole genome shotgun (WGS) entry which is preliminary data.</text>
</comment>
<evidence type="ECO:0000256" key="1">
    <source>
        <dbReference type="ARBA" id="ARBA00022475"/>
    </source>
</evidence>
<feature type="transmembrane region" description="Helical" evidence="5">
    <location>
        <begin position="6"/>
        <end position="24"/>
    </location>
</feature>
<comment type="subcellular location">
    <subcellularLocation>
        <location evidence="5">Cell membrane</location>
        <topology evidence="5">Multi-pass membrane protein</topology>
    </subcellularLocation>
</comment>
<reference evidence="6 7" key="1">
    <citation type="submission" date="2023-07" db="EMBL/GenBank/DDBJ databases">
        <title>Genomic Encyclopedia of Type Strains, Phase IV (KMG-IV): sequencing the most valuable type-strain genomes for metagenomic binning, comparative biology and taxonomic classification.</title>
        <authorList>
            <person name="Goeker M."/>
        </authorList>
    </citation>
    <scope>NUCLEOTIDE SEQUENCE [LARGE SCALE GENOMIC DNA]</scope>
    <source>
        <strain evidence="6 7">DSM 27594</strain>
    </source>
</reference>
<keyword evidence="1 5" id="KW-1003">Cell membrane</keyword>
<dbReference type="Pfam" id="PF07457">
    <property type="entry name" value="DUF1516"/>
    <property type="match status" value="1"/>
</dbReference>